<proteinExistence type="predicted"/>
<reference evidence="3" key="1">
    <citation type="submission" date="2017-02" db="EMBL/GenBank/DDBJ databases">
        <authorList>
            <person name="Tafer H."/>
            <person name="Lopandic K."/>
        </authorList>
    </citation>
    <scope>NUCLEOTIDE SEQUENCE [LARGE SCALE GENOMIC DNA]</scope>
    <source>
        <strain evidence="3">CBS 366.77</strain>
    </source>
</reference>
<dbReference type="CDD" id="cd22997">
    <property type="entry name" value="GT_LH"/>
    <property type="match status" value="1"/>
</dbReference>
<comment type="caution">
    <text evidence="2">The sequence shown here is derived from an EMBL/GenBank/DDBJ whole genome shotgun (WGS) entry which is preliminary data.</text>
</comment>
<gene>
    <name evidence="2" type="ORF">PHISCL_06214</name>
</gene>
<accession>A0A3A2ZFT0</accession>
<dbReference type="EMBL" id="MVGC01000227">
    <property type="protein sequence ID" value="RJE21460.1"/>
    <property type="molecule type" value="Genomic_DNA"/>
</dbReference>
<organism evidence="2 3">
    <name type="scientific">Aspergillus sclerotialis</name>
    <dbReference type="NCBI Taxonomy" id="2070753"/>
    <lineage>
        <taxon>Eukaryota</taxon>
        <taxon>Fungi</taxon>
        <taxon>Dikarya</taxon>
        <taxon>Ascomycota</taxon>
        <taxon>Pezizomycotina</taxon>
        <taxon>Eurotiomycetes</taxon>
        <taxon>Eurotiomycetidae</taxon>
        <taxon>Eurotiales</taxon>
        <taxon>Aspergillaceae</taxon>
        <taxon>Aspergillus</taxon>
        <taxon>Aspergillus subgen. Polypaecilum</taxon>
    </lineage>
</organism>
<feature type="transmembrane region" description="Helical" evidence="1">
    <location>
        <begin position="40"/>
        <end position="60"/>
    </location>
</feature>
<keyword evidence="1" id="KW-0812">Transmembrane</keyword>
<sequence>MASLNAPAPLLHQYHSLRSKVSPHLRQIYHYRPRTRRARAISLTAVVCFFLLLFSTRSSYQTTPDYFSKFPSYHPFAQSPEDSLVAVPEKLDVTENDTLPSNLQKSNPSFHVLIPAPHRSPALCRTVTSAMILNYPPPTLIGYTKTLPEATTEYEAMVDRITSIYNYLEHTRDVHDDDFILILDGHDFFFQLPPQVMIRRFQNTLKENNLKLRNKYGFATVEKQGHPGITEQVQKYTQRVLFGASKQCFPNMTMDAGCVTVPQSSLPPDAYGYKTDIHPDGHLTRPRWLNPSTVMGQVADLKIVYAQVLESVEQRRSKKADKKDYLALTQMYGRQEYVREMERRRTSNPLKEWLYQLIGISDASNTTGVYLTLEPGRRYEYGIGLDYKSTLFFNMFNSKHDVEWLPYNNISKTSSAQASHGVPRERRLLLPPDLAENIENPFIQPETDSEDTITPPYNQTIDALPNPKKRSWHNLPLLTNVHSSEVPALVHMDGDQSLRDLWWSKMWYHPWARALLRKYVRSPHGFSAAQDALLGGQVWWDMRGGRGGVWTDRGEWIDYPELCNGFERDVFDDGYGPWGKEAGASNAEPVYNQFGLLVKGKESPQGQENKGK</sequence>
<keyword evidence="1" id="KW-0472">Membrane</keyword>
<name>A0A3A2ZFT0_9EURO</name>
<evidence type="ECO:0000313" key="2">
    <source>
        <dbReference type="EMBL" id="RJE21460.1"/>
    </source>
</evidence>
<evidence type="ECO:0000313" key="3">
    <source>
        <dbReference type="Proteomes" id="UP000266188"/>
    </source>
</evidence>
<dbReference type="PANTHER" id="PTHR36587">
    <property type="entry name" value="EXPRESSION SITE-ASSOCIATED GENE 3 (ESAG3)-LIKE PROTEIN"/>
    <property type="match status" value="1"/>
</dbReference>
<protein>
    <submittedName>
        <fullName evidence="2">Uncharacterized protein</fullName>
    </submittedName>
</protein>
<dbReference type="OrthoDB" id="422736at2759"/>
<dbReference type="Proteomes" id="UP000266188">
    <property type="component" value="Unassembled WGS sequence"/>
</dbReference>
<keyword evidence="1" id="KW-1133">Transmembrane helix</keyword>
<dbReference type="AlphaFoldDB" id="A0A3A2ZFT0"/>
<dbReference type="PANTHER" id="PTHR36587:SF2">
    <property type="entry name" value="EXPRESSION SITE-ASSOCIATED GENE 3 (ESAG3)-LIKE PROTEIN"/>
    <property type="match status" value="1"/>
</dbReference>
<keyword evidence="3" id="KW-1185">Reference proteome</keyword>
<evidence type="ECO:0000256" key="1">
    <source>
        <dbReference type="SAM" id="Phobius"/>
    </source>
</evidence>